<dbReference type="AlphaFoldDB" id="A0A5C3N0X6"/>
<dbReference type="EMBL" id="ML213513">
    <property type="protein sequence ID" value="TFK50702.1"/>
    <property type="molecule type" value="Genomic_DNA"/>
</dbReference>
<protein>
    <recommendedName>
        <fullName evidence="1">F-box domain-containing protein</fullName>
    </recommendedName>
</protein>
<sequence>MSSASILIAVNLTAVEPVFIDYLDHKLRFSSSIRRCNCKVIGMQRLRINSPPQSTLESPDMTILTRRAEIEEQIRLSAALQERDEVIRLKRVLNSLVHIASLPDELLIEIFALYPYAEDSSRAEFEPLLPAPYHWLRYTHICHHWRQLALQTPSLWTDIVLTNRVECIQEMLKRSSLAAVTVSNAPGRSVAPHMLQLCLGGLHHVRTLRIRISVGLLKALANTEYRNDGSIENLTVLLEPACHREPDGSEYAHALGRFLTTIGSHGLKKLQVTSILLFLHLMPTLPSLTSFIWTKPWSSSGRAVVICAIDAVPSGSETLGRLELHISNGIHSCEYLLRHLRIRKDTSMNLHVRNVLSIDEVQHFASLLATSALSDSFLTIELMHSDDECVEFKGWMEVLPHEAELGRAAPVPKMRLIIDTDARFDNIPQVGDLLLEVLPVAKVDYVRLGTLLPHGSTISPISARPEVLSSMRHATKLYVRGDLHSIIPSVLRSNYNNDASHQDKSHFRPFPYLRYLRLEEQEAQDRTMPLWSAEIWPDSAEGLIPHRTQGSVSGPDFGEALAAALKSRNMGGAKLEHLDIREAKHLCGSAVDQLKEVVQKLTLSEEADE</sequence>
<keyword evidence="3" id="KW-1185">Reference proteome</keyword>
<gene>
    <name evidence="2" type="ORF">OE88DRAFT_1751748</name>
</gene>
<dbReference type="Pfam" id="PF12937">
    <property type="entry name" value="F-box-like"/>
    <property type="match status" value="1"/>
</dbReference>
<feature type="domain" description="F-box" evidence="1">
    <location>
        <begin position="99"/>
        <end position="161"/>
    </location>
</feature>
<organism evidence="2 3">
    <name type="scientific">Heliocybe sulcata</name>
    <dbReference type="NCBI Taxonomy" id="5364"/>
    <lineage>
        <taxon>Eukaryota</taxon>
        <taxon>Fungi</taxon>
        <taxon>Dikarya</taxon>
        <taxon>Basidiomycota</taxon>
        <taxon>Agaricomycotina</taxon>
        <taxon>Agaricomycetes</taxon>
        <taxon>Gloeophyllales</taxon>
        <taxon>Gloeophyllaceae</taxon>
        <taxon>Heliocybe</taxon>
    </lineage>
</organism>
<dbReference type="OrthoDB" id="3365698at2759"/>
<evidence type="ECO:0000259" key="1">
    <source>
        <dbReference type="Pfam" id="PF12937"/>
    </source>
</evidence>
<dbReference type="Proteomes" id="UP000305948">
    <property type="component" value="Unassembled WGS sequence"/>
</dbReference>
<dbReference type="Gene3D" id="1.20.1280.50">
    <property type="match status" value="1"/>
</dbReference>
<accession>A0A5C3N0X6</accession>
<name>A0A5C3N0X6_9AGAM</name>
<evidence type="ECO:0000313" key="3">
    <source>
        <dbReference type="Proteomes" id="UP000305948"/>
    </source>
</evidence>
<reference evidence="2 3" key="1">
    <citation type="journal article" date="2019" name="Nat. Ecol. Evol.">
        <title>Megaphylogeny resolves global patterns of mushroom evolution.</title>
        <authorList>
            <person name="Varga T."/>
            <person name="Krizsan K."/>
            <person name="Foldi C."/>
            <person name="Dima B."/>
            <person name="Sanchez-Garcia M."/>
            <person name="Sanchez-Ramirez S."/>
            <person name="Szollosi G.J."/>
            <person name="Szarkandi J.G."/>
            <person name="Papp V."/>
            <person name="Albert L."/>
            <person name="Andreopoulos W."/>
            <person name="Angelini C."/>
            <person name="Antonin V."/>
            <person name="Barry K.W."/>
            <person name="Bougher N.L."/>
            <person name="Buchanan P."/>
            <person name="Buyck B."/>
            <person name="Bense V."/>
            <person name="Catcheside P."/>
            <person name="Chovatia M."/>
            <person name="Cooper J."/>
            <person name="Damon W."/>
            <person name="Desjardin D."/>
            <person name="Finy P."/>
            <person name="Geml J."/>
            <person name="Haridas S."/>
            <person name="Hughes K."/>
            <person name="Justo A."/>
            <person name="Karasinski D."/>
            <person name="Kautmanova I."/>
            <person name="Kiss B."/>
            <person name="Kocsube S."/>
            <person name="Kotiranta H."/>
            <person name="LaButti K.M."/>
            <person name="Lechner B.E."/>
            <person name="Liimatainen K."/>
            <person name="Lipzen A."/>
            <person name="Lukacs Z."/>
            <person name="Mihaltcheva S."/>
            <person name="Morgado L.N."/>
            <person name="Niskanen T."/>
            <person name="Noordeloos M.E."/>
            <person name="Ohm R.A."/>
            <person name="Ortiz-Santana B."/>
            <person name="Ovrebo C."/>
            <person name="Racz N."/>
            <person name="Riley R."/>
            <person name="Savchenko A."/>
            <person name="Shiryaev A."/>
            <person name="Soop K."/>
            <person name="Spirin V."/>
            <person name="Szebenyi C."/>
            <person name="Tomsovsky M."/>
            <person name="Tulloss R.E."/>
            <person name="Uehling J."/>
            <person name="Grigoriev I.V."/>
            <person name="Vagvolgyi C."/>
            <person name="Papp T."/>
            <person name="Martin F.M."/>
            <person name="Miettinen O."/>
            <person name="Hibbett D.S."/>
            <person name="Nagy L.G."/>
        </authorList>
    </citation>
    <scope>NUCLEOTIDE SEQUENCE [LARGE SCALE GENOMIC DNA]</scope>
    <source>
        <strain evidence="2 3">OMC1185</strain>
    </source>
</reference>
<evidence type="ECO:0000313" key="2">
    <source>
        <dbReference type="EMBL" id="TFK50702.1"/>
    </source>
</evidence>
<proteinExistence type="predicted"/>
<dbReference type="InterPro" id="IPR001810">
    <property type="entry name" value="F-box_dom"/>
</dbReference>